<protein>
    <recommendedName>
        <fullName evidence="7">NF-X1-type domain-containing protein</fullName>
    </recommendedName>
</protein>
<dbReference type="InterPro" id="IPR027417">
    <property type="entry name" value="P-loop_NTPase"/>
</dbReference>
<keyword evidence="5" id="KW-0175">Coiled coil</keyword>
<dbReference type="PANTHER" id="PTHR10887:SF341">
    <property type="entry name" value="NFX1-TYPE ZINC FINGER-CONTAINING PROTEIN 1"/>
    <property type="match status" value="1"/>
</dbReference>
<reference evidence="8 9" key="1">
    <citation type="submission" date="2024-02" db="EMBL/GenBank/DDBJ databases">
        <authorList>
            <person name="Chen Y."/>
            <person name="Shah S."/>
            <person name="Dougan E. K."/>
            <person name="Thang M."/>
            <person name="Chan C."/>
        </authorList>
    </citation>
    <scope>NUCLEOTIDE SEQUENCE [LARGE SCALE GENOMIC DNA]</scope>
</reference>
<keyword evidence="2" id="KW-0677">Repeat</keyword>
<name>A0ABP0NAD2_9DINO</name>
<feature type="non-terminal residue" evidence="8">
    <location>
        <position position="1"/>
    </location>
</feature>
<dbReference type="EMBL" id="CAXAMN010021518">
    <property type="protein sequence ID" value="CAK9060428.1"/>
    <property type="molecule type" value="Genomic_DNA"/>
</dbReference>
<evidence type="ECO:0000313" key="9">
    <source>
        <dbReference type="Proteomes" id="UP001642484"/>
    </source>
</evidence>
<dbReference type="Pfam" id="PF13086">
    <property type="entry name" value="AAA_11"/>
    <property type="match status" value="2"/>
</dbReference>
<comment type="caution">
    <text evidence="8">The sequence shown here is derived from an EMBL/GenBank/DDBJ whole genome shotgun (WGS) entry which is preliminary data.</text>
</comment>
<evidence type="ECO:0000256" key="6">
    <source>
        <dbReference type="SAM" id="MobiDB-lite"/>
    </source>
</evidence>
<sequence length="2437" mass="271707">SDSTSQNALLEASSCLAVWRAVSELLTKAMHPQWDALAPEQPEATEKEEVKGADAMEVDATATPSTSRSVKRHELVFRKFAEEVMRQNEDLRPRLPSKRCQMSVGQVFFTHGEVSPQFRNGDTLTQLVSDLRRGRVLPSQDDRLRLEVFRLKQRVRSVNNRRLWVLKEFQKEHSESTVEVCVNIHPLCKGTAKFIADLCECTPVSSEVAAHPDTLAAQATLKDIAAERNCSNAPPWALEDRAELRSDLVGNFPRVVEMAREPPEVLVLADLAMSQWMSSNLLGRELEASRRESVAESWKTLSSFPDNIAGSSYSSVRVQDRGLAEGYRTGQKTLDVVEFQDGLYIADRKLGQALHAVQLEQKERFCVKIRVIPLCPHTAKVVLANSSQNNGDSVKIRGTLQDGDEWPLDRIVLLLLELALAVCDSPRASQIFGILASGRLLGERSALITSIRSKKRLSQKILQKSWPFLQQLMNLAPSKFDTALPICRYLCKASQGSTPAEAISPFAGLRLRQLLSLVSAASSRLSTGAPQDVCWNCMPLVPSALELKSLKILPNGRAQRSALQRLPVVRQIGSYKSAGEYFDTYFRLLREDCISAIRHSIAYVREHGLGRNGPKQEREADDNVFRATLKGFTVGKGDGADSRIKVCDQDFSDPIWLLAARRDLKHSEVALEFYDGDGGGHRSGSGGQLTSALARLASARQLTLIASPTYFRSFEPVLQSLKTWETVGLPFEKELVECQHVERCSMLSDQRVQRGLIFEDKPLIEEEACQVASRAPAPVASGRKDVQRARAKLEEVGSSLVGKEMFVATDGGIGEAPEIPKADDSGGSFMQSLGSPRPVTLAMKQRMYQVVGISADAIGLSWPLMENVQTEVEEPRVSSGPGPSFGDVRFLAPGSSSAARVTDEILTCTGSRELRFRISALAGTVEHLRREISNALENPSGPLAKATTWDPSQLQAAEHALKCRVALIQGPPGTGKTFIGCKLLQMFLPNSRVLVLTYKNHALDDFLQHCLQAGYVDTVARVGGRSNDDSQELQSCNLRSLRKKLQSRTGKRKNDADVDQAIHKLMALASQAKFVVAAEQHKLLVALHHFLDRGVHTVETFLMAMSGQGQEIILFLQEWMQVWLQEDPNRTGNHHHRQFLECADIVGHSLDQRWEQLPELLGDSSEQEEQVIWACYWLRDYLDRALMDWYPPGKHVAEVARAYFGQDCEQDPDEEAPARVVSADEAVVVIDSQEDLKKVSAALQQNLQVLHAVQLHDGVLIEKGWTLHRCVDRTGAEVLCAPQLWRDQAALAQRPLSLFFEPDDEAERELQAEIEAERLQGAGTDARESLSEAERKALIPARREGERDRHEGRPHVRVPYKVSGQGDCVERWPNGALFHLNKEERAKVVVQQIAQQAQSRFQQLEEAVQGLATACAEEEANDMNFSSKILETKKIIGMTITGASINIGLLKQVKPDVVIVEEAAEVLEPQILAVLGPWVKNLILIGDHRQLPPPVETYTLKQNHLFDTSMLERLIHNKLPNVELSRQGRMLPSLCRLLSPIYPFLGNNEKVVKKLRAPECVESEVFFWNCPHEEEKAERSHVNNHECERAVRLTFFFISQGYQPSKITVLAAYQAQTFLINREIKKQLPEYLRGIGFKRELVSFKAELDPSLIKRGNVVDITDTVLEQGRVLGAGGQKVKTGRYILKSPVPDGQNEKIEVQLEPSNLQPDETPEVSTIDRYQGAENEIVIVSLVRSNAEKKLGFLGTEDGRNRMCVAQSRARCGLYFIGNVECLRSANHWRELLDMLQERGCVGDQFPQRCPRHPHIQNFATEANEVGFVCKQLCGKAFGCGIADHVCKRQCHPDEGSHHADKCVYTVQKTYQCHESPAHVFETPCRIETESQPCPFIEKLRCKRGCHTLKRMCGQNTESLVNGCTNRCPTQLACGHECPNRCSQVCVQDGDCQILKRFDCPVCPDHKKIWSECNSSAQQVAAKCKSKCSKLLACKHHCNELCSEECTTRCEKRCKKLLECGHLCPNKCLEECGKVSDCKVLKLFDCPAFPRLHRRIQSACNSNQAELAMQCESRCSRQLDCGHPCGEKCCDPCTKQCEMPCPKKLACGHLCPQKCSEECGKVSDCRVLKLFDCPAFPQSHRKIQSACNSSQAELAMQCESRCSRPLDCGHPCGEKCCDPCTKQCQMPCAKKLECGHPCPQKCWESCPSASCRALCGRPCGSCGHACEERCCDPCKCLQPCIRDLDCGHVCGMKCHEACKCMMPKKVLCQRTTGRPHEVQGLCGERDEDIASRCQEACGEMLPCGHTCKKTCSACMPHQPAECNEPCGRDLPCGHPCDRPCGECETTCGACLRCTKPPAPKAMPKPATKRMPRPAAEAPRPEPQPEVPRAAPRPELPRRRVVDDREEAGPAPRRRDDRRGHERRRASPHREERARKPWRGRDRGRRG</sequence>
<feature type="domain" description="NF-X1-type" evidence="7">
    <location>
        <begin position="2185"/>
        <end position="2204"/>
    </location>
</feature>
<dbReference type="Gene3D" id="3.40.50.300">
    <property type="entry name" value="P-loop containing nucleotide triphosphate hydrolases"/>
    <property type="match status" value="3"/>
</dbReference>
<feature type="coiled-coil region" evidence="5">
    <location>
        <begin position="1394"/>
        <end position="1421"/>
    </location>
</feature>
<feature type="domain" description="NF-X1-type" evidence="7">
    <location>
        <begin position="2213"/>
        <end position="2229"/>
    </location>
</feature>
<dbReference type="InterPro" id="IPR041677">
    <property type="entry name" value="DNA2/NAM7_AAA_11"/>
</dbReference>
<gene>
    <name evidence="8" type="ORF">CCMP2556_LOCUS29724</name>
</gene>
<dbReference type="CDD" id="cd18808">
    <property type="entry name" value="SF1_C_Upf1"/>
    <property type="match status" value="1"/>
</dbReference>
<dbReference type="Pfam" id="PF13087">
    <property type="entry name" value="AAA_12"/>
    <property type="match status" value="2"/>
</dbReference>
<dbReference type="InterPro" id="IPR000967">
    <property type="entry name" value="Znf_NFX1"/>
</dbReference>
<evidence type="ECO:0000313" key="8">
    <source>
        <dbReference type="EMBL" id="CAK9060428.1"/>
    </source>
</evidence>
<feature type="domain" description="NF-X1-type" evidence="7">
    <location>
        <begin position="2294"/>
        <end position="2315"/>
    </location>
</feature>
<keyword evidence="1" id="KW-0479">Metal-binding</keyword>
<feature type="region of interest" description="Disordered" evidence="6">
    <location>
        <begin position="2349"/>
        <end position="2437"/>
    </location>
</feature>
<feature type="domain" description="NF-X1-type" evidence="7">
    <location>
        <begin position="2011"/>
        <end position="2031"/>
    </location>
</feature>
<evidence type="ECO:0000259" key="7">
    <source>
        <dbReference type="SMART" id="SM00438"/>
    </source>
</evidence>
<evidence type="ECO:0000256" key="2">
    <source>
        <dbReference type="ARBA" id="ARBA00022737"/>
    </source>
</evidence>
<dbReference type="InterPro" id="IPR047187">
    <property type="entry name" value="SF1_C_Upf1"/>
</dbReference>
<evidence type="ECO:0000256" key="4">
    <source>
        <dbReference type="ARBA" id="ARBA00022833"/>
    </source>
</evidence>
<dbReference type="InterPro" id="IPR045055">
    <property type="entry name" value="DNA2/NAM7-like"/>
</dbReference>
<dbReference type="SUPFAM" id="SSF52540">
    <property type="entry name" value="P-loop containing nucleoside triphosphate hydrolases"/>
    <property type="match status" value="1"/>
</dbReference>
<dbReference type="Proteomes" id="UP001642484">
    <property type="component" value="Unassembled WGS sequence"/>
</dbReference>
<feature type="domain" description="NF-X1-type" evidence="7">
    <location>
        <begin position="2237"/>
        <end position="2261"/>
    </location>
</feature>
<feature type="domain" description="NF-X1-type" evidence="7">
    <location>
        <begin position="1831"/>
        <end position="1856"/>
    </location>
</feature>
<dbReference type="InterPro" id="IPR041679">
    <property type="entry name" value="DNA2/NAM7-like_C"/>
</dbReference>
<keyword evidence="3" id="KW-0863">Zinc-finger</keyword>
<accession>A0ABP0NAD2</accession>
<evidence type="ECO:0000256" key="3">
    <source>
        <dbReference type="ARBA" id="ARBA00022771"/>
    </source>
</evidence>
<dbReference type="PANTHER" id="PTHR10887">
    <property type="entry name" value="DNA2/NAM7 HELICASE FAMILY"/>
    <property type="match status" value="1"/>
</dbReference>
<feature type="domain" description="NF-X1-type" evidence="7">
    <location>
        <begin position="2323"/>
        <end position="2343"/>
    </location>
</feature>
<dbReference type="SMART" id="SM00438">
    <property type="entry name" value="ZnF_NFX"/>
    <property type="match status" value="10"/>
</dbReference>
<evidence type="ECO:0000256" key="5">
    <source>
        <dbReference type="SAM" id="Coils"/>
    </source>
</evidence>
<feature type="domain" description="NF-X1-type" evidence="7">
    <location>
        <begin position="2098"/>
        <end position="2118"/>
    </location>
</feature>
<evidence type="ECO:0000256" key="1">
    <source>
        <dbReference type="ARBA" id="ARBA00022723"/>
    </source>
</evidence>
<organism evidence="8 9">
    <name type="scientific">Durusdinium trenchii</name>
    <dbReference type="NCBI Taxonomy" id="1381693"/>
    <lineage>
        <taxon>Eukaryota</taxon>
        <taxon>Sar</taxon>
        <taxon>Alveolata</taxon>
        <taxon>Dinophyceae</taxon>
        <taxon>Suessiales</taxon>
        <taxon>Symbiodiniaceae</taxon>
        <taxon>Durusdinium</taxon>
    </lineage>
</organism>
<proteinExistence type="predicted"/>
<keyword evidence="4" id="KW-0862">Zinc</keyword>
<feature type="domain" description="NF-X1-type" evidence="7">
    <location>
        <begin position="2072"/>
        <end position="2086"/>
    </location>
</feature>
<keyword evidence="9" id="KW-1185">Reference proteome</keyword>
<feature type="domain" description="NF-X1-type" evidence="7">
    <location>
        <begin position="2159"/>
        <end position="2173"/>
    </location>
</feature>
<feature type="compositionally biased region" description="Basic and acidic residues" evidence="6">
    <location>
        <begin position="2418"/>
        <end position="2431"/>
    </location>
</feature>